<evidence type="ECO:0000256" key="4">
    <source>
        <dbReference type="ARBA" id="ARBA00022490"/>
    </source>
</evidence>
<dbReference type="Proteomes" id="UP000193685">
    <property type="component" value="Unassembled WGS sequence"/>
</dbReference>
<name>A0A1Y2FKI4_PROLT</name>
<sequence>MDSLHRAINRGIQRYLYDPEPANDTPHEPIACLGQIYHSSAPAPASSNETGLTERSQTIPWPRGFLNDVEARLWFTYRSGFPKIPKNIGQAQASPSEFGSSTFRSMAGRISQDGFTADTGFGCMVRSAQTLLANALLTLHLSRSWRRGDDVQGESRILRLFADDERAPFSIHRFMEHGAAACDKPAGQWFGPQAASQCIKALNQNQRSSQLAVYLADEQGGSIYAEEVLKLAHASAADQDGEFDLVPDPDPPFKPVLILVPSRLGHDKINPRYHSTLLSLFSLEQFAGIAGGRPASAHYFFAKQGQAVFFLDPHFPRPALPFIGENAVYSQEERDSAHTRRVRRMDLSEIDPSMLIGFLIRDLAAWQQFRQHLQVAEVLAEIAYFANTASQEEHKSSSSWKSYWKWQAGPAAPVITRKQSIHELHRIVLSGCWHQSG</sequence>
<comment type="caution">
    <text evidence="13">The sequence shown here is derived from an EMBL/GenBank/DDBJ whole genome shotgun (WGS) entry which is preliminary data.</text>
</comment>
<evidence type="ECO:0000256" key="10">
    <source>
        <dbReference type="ARBA" id="ARBA00029362"/>
    </source>
</evidence>
<dbReference type="PANTHER" id="PTHR22624:SF49">
    <property type="entry name" value="CYSTEINE PROTEASE"/>
    <property type="match status" value="1"/>
</dbReference>
<keyword evidence="8" id="KW-0653">Protein transport</keyword>
<dbReference type="GO" id="GO:0019786">
    <property type="term" value="F:protein-phosphatidylethanolamide deconjugating activity"/>
    <property type="evidence" value="ECO:0007669"/>
    <property type="project" value="InterPro"/>
</dbReference>
<dbReference type="PANTHER" id="PTHR22624">
    <property type="entry name" value="CYSTEINE PROTEASE ATG4"/>
    <property type="match status" value="1"/>
</dbReference>
<keyword evidence="3" id="KW-0813">Transport</keyword>
<evidence type="ECO:0000256" key="8">
    <source>
        <dbReference type="ARBA" id="ARBA00022927"/>
    </source>
</evidence>
<dbReference type="Pfam" id="PF03416">
    <property type="entry name" value="Peptidase_C54"/>
    <property type="match status" value="1"/>
</dbReference>
<comment type="subcellular location">
    <subcellularLocation>
        <location evidence="11">Nucleus</location>
    </subcellularLocation>
    <subcellularLocation>
        <location evidence="11">Cytoplasm</location>
    </subcellularLocation>
    <subcellularLocation>
        <location evidence="1">Preautophagosomal structure</location>
    </subcellularLocation>
</comment>
<evidence type="ECO:0000256" key="1">
    <source>
        <dbReference type="ARBA" id="ARBA00004329"/>
    </source>
</evidence>
<dbReference type="InterPro" id="IPR046792">
    <property type="entry name" value="Peptidase_C54_cat"/>
</dbReference>
<evidence type="ECO:0000259" key="12">
    <source>
        <dbReference type="Pfam" id="PF03416"/>
    </source>
</evidence>
<evidence type="ECO:0000313" key="13">
    <source>
        <dbReference type="EMBL" id="ORY84439.1"/>
    </source>
</evidence>
<keyword evidence="7" id="KW-0788">Thiol protease</keyword>
<keyword evidence="5 11" id="KW-0645">Protease</keyword>
<dbReference type="GO" id="GO:0034727">
    <property type="term" value="P:piecemeal microautophagy of the nucleus"/>
    <property type="evidence" value="ECO:0007669"/>
    <property type="project" value="TreeGrafter"/>
</dbReference>
<dbReference type="GO" id="GO:0035973">
    <property type="term" value="P:aggrephagy"/>
    <property type="evidence" value="ECO:0007669"/>
    <property type="project" value="TreeGrafter"/>
</dbReference>
<evidence type="ECO:0000256" key="3">
    <source>
        <dbReference type="ARBA" id="ARBA00022448"/>
    </source>
</evidence>
<dbReference type="STRING" id="56484.A0A1Y2FKI4"/>
<keyword evidence="14" id="KW-1185">Reference proteome</keyword>
<evidence type="ECO:0000256" key="11">
    <source>
        <dbReference type="RuleBase" id="RU363115"/>
    </source>
</evidence>
<keyword evidence="9" id="KW-0072">Autophagy</keyword>
<comment type="similarity">
    <text evidence="2 11">Belongs to the peptidase C54 family.</text>
</comment>
<comment type="catalytic activity">
    <reaction evidence="10">
        <text>[protein]-C-terminal L-amino acid-glycyl-phosphatidylethanolamide + H2O = [protein]-C-terminal L-amino acid-glycine + a 1,2-diacyl-sn-glycero-3-phosphoethanolamine</text>
        <dbReference type="Rhea" id="RHEA:67548"/>
        <dbReference type="Rhea" id="RHEA-COMP:17323"/>
        <dbReference type="Rhea" id="RHEA-COMP:17324"/>
        <dbReference type="ChEBI" id="CHEBI:15377"/>
        <dbReference type="ChEBI" id="CHEBI:64612"/>
        <dbReference type="ChEBI" id="CHEBI:172940"/>
        <dbReference type="ChEBI" id="CHEBI:172941"/>
    </reaction>
    <physiologicalReaction direction="left-to-right" evidence="10">
        <dbReference type="Rhea" id="RHEA:67549"/>
    </physiologicalReaction>
</comment>
<dbReference type="InterPro" id="IPR038765">
    <property type="entry name" value="Papain-like_cys_pep_sf"/>
</dbReference>
<evidence type="ECO:0000256" key="6">
    <source>
        <dbReference type="ARBA" id="ARBA00022801"/>
    </source>
</evidence>
<proteinExistence type="inferred from homology"/>
<dbReference type="RefSeq" id="XP_040726457.1">
    <property type="nucleotide sequence ID" value="XM_040866767.1"/>
</dbReference>
<evidence type="ECO:0000313" key="14">
    <source>
        <dbReference type="Proteomes" id="UP000193685"/>
    </source>
</evidence>
<dbReference type="GO" id="GO:0000045">
    <property type="term" value="P:autophagosome assembly"/>
    <property type="evidence" value="ECO:0007669"/>
    <property type="project" value="TreeGrafter"/>
</dbReference>
<keyword evidence="4 11" id="KW-0963">Cytoplasm</keyword>
<dbReference type="GO" id="GO:0000423">
    <property type="term" value="P:mitophagy"/>
    <property type="evidence" value="ECO:0007669"/>
    <property type="project" value="TreeGrafter"/>
</dbReference>
<dbReference type="OMA" id="SHYFFGF"/>
<evidence type="ECO:0000256" key="9">
    <source>
        <dbReference type="ARBA" id="ARBA00023006"/>
    </source>
</evidence>
<keyword evidence="11" id="KW-0539">Nucleus</keyword>
<dbReference type="EC" id="3.4.22.-" evidence="11"/>
<accession>A0A1Y2FKI4</accession>
<dbReference type="GeneID" id="63783366"/>
<dbReference type="GO" id="GO:0004197">
    <property type="term" value="F:cysteine-type endopeptidase activity"/>
    <property type="evidence" value="ECO:0007669"/>
    <property type="project" value="TreeGrafter"/>
</dbReference>
<reference evidence="13 14" key="1">
    <citation type="submission" date="2016-07" db="EMBL/GenBank/DDBJ databases">
        <title>Pervasive Adenine N6-methylation of Active Genes in Fungi.</title>
        <authorList>
            <consortium name="DOE Joint Genome Institute"/>
            <person name="Mondo S.J."/>
            <person name="Dannebaum R.O."/>
            <person name="Kuo R.C."/>
            <person name="Labutti K."/>
            <person name="Haridas S."/>
            <person name="Kuo A."/>
            <person name="Salamov A."/>
            <person name="Ahrendt S.R."/>
            <person name="Lipzen A."/>
            <person name="Sullivan W."/>
            <person name="Andreopoulos W.B."/>
            <person name="Clum A."/>
            <person name="Lindquist E."/>
            <person name="Daum C."/>
            <person name="Ramamoorthy G.K."/>
            <person name="Gryganskyi A."/>
            <person name="Culley D."/>
            <person name="Magnuson J.K."/>
            <person name="James T.Y."/>
            <person name="O'Malley M.A."/>
            <person name="Stajich J.E."/>
            <person name="Spatafora J.W."/>
            <person name="Visel A."/>
            <person name="Grigoriev I.V."/>
        </authorList>
    </citation>
    <scope>NUCLEOTIDE SEQUENCE [LARGE SCALE GENOMIC DNA]</scope>
    <source>
        <strain evidence="13 14">12-1054</strain>
    </source>
</reference>
<dbReference type="OrthoDB" id="2960936at2759"/>
<keyword evidence="6 11" id="KW-0378">Hydrolase</keyword>
<comment type="function">
    <text evidence="11">Required for selective autophagic degradation of the nucleus (nucleophagy) as well as for mitophagy which contributes to regulate mitochondrial quantity and quality by eliminating the mitochondria to a basal level to fulfill cellular energy requirements and preventing excess ROS production.</text>
</comment>
<evidence type="ECO:0000256" key="2">
    <source>
        <dbReference type="ARBA" id="ARBA00010958"/>
    </source>
</evidence>
<gene>
    <name evidence="13" type="ORF">BCR37DRAFT_269596</name>
</gene>
<protein>
    <recommendedName>
        <fullName evidence="11">Cysteine protease</fullName>
        <ecNumber evidence="11">3.4.22.-</ecNumber>
    </recommendedName>
</protein>
<dbReference type="EMBL" id="MCFI01000006">
    <property type="protein sequence ID" value="ORY84439.1"/>
    <property type="molecule type" value="Genomic_DNA"/>
</dbReference>
<dbReference type="GO" id="GO:0005634">
    <property type="term" value="C:nucleus"/>
    <property type="evidence" value="ECO:0007669"/>
    <property type="project" value="UniProtKB-SubCell"/>
</dbReference>
<dbReference type="GO" id="GO:0016485">
    <property type="term" value="P:protein processing"/>
    <property type="evidence" value="ECO:0007669"/>
    <property type="project" value="TreeGrafter"/>
</dbReference>
<dbReference type="AlphaFoldDB" id="A0A1Y2FKI4"/>
<dbReference type="GO" id="GO:0000407">
    <property type="term" value="C:phagophore assembly site"/>
    <property type="evidence" value="ECO:0007669"/>
    <property type="project" value="UniProtKB-SubCell"/>
</dbReference>
<evidence type="ECO:0000256" key="7">
    <source>
        <dbReference type="ARBA" id="ARBA00022807"/>
    </source>
</evidence>
<dbReference type="InterPro" id="IPR005078">
    <property type="entry name" value="Peptidase_C54"/>
</dbReference>
<feature type="domain" description="Peptidase C54 catalytic" evidence="12">
    <location>
        <begin position="64"/>
        <end position="371"/>
    </location>
</feature>
<dbReference type="GO" id="GO:0015031">
    <property type="term" value="P:protein transport"/>
    <property type="evidence" value="ECO:0007669"/>
    <property type="project" value="UniProtKB-KW"/>
</dbReference>
<evidence type="ECO:0000256" key="5">
    <source>
        <dbReference type="ARBA" id="ARBA00022670"/>
    </source>
</evidence>
<dbReference type="SUPFAM" id="SSF54001">
    <property type="entry name" value="Cysteine proteinases"/>
    <property type="match status" value="1"/>
</dbReference>
<organism evidence="13 14">
    <name type="scientific">Protomyces lactucae-debilis</name>
    <dbReference type="NCBI Taxonomy" id="2754530"/>
    <lineage>
        <taxon>Eukaryota</taxon>
        <taxon>Fungi</taxon>
        <taxon>Dikarya</taxon>
        <taxon>Ascomycota</taxon>
        <taxon>Taphrinomycotina</taxon>
        <taxon>Taphrinomycetes</taxon>
        <taxon>Taphrinales</taxon>
        <taxon>Protomycetaceae</taxon>
        <taxon>Protomyces</taxon>
    </lineage>
</organism>